<accession>A0A7Y4NEP1</accession>
<dbReference type="InterPro" id="IPR016181">
    <property type="entry name" value="Acyl_CoA_acyltransferase"/>
</dbReference>
<dbReference type="RefSeq" id="WP_171414252.1">
    <property type="nucleotide sequence ID" value="NZ_JABFJW010000088.1"/>
</dbReference>
<protein>
    <submittedName>
        <fullName evidence="2">GNAT family N-acetyltransferase</fullName>
    </submittedName>
</protein>
<comment type="caution">
    <text evidence="2">The sequence shown here is derived from an EMBL/GenBank/DDBJ whole genome shotgun (WGS) entry which is preliminary data.</text>
</comment>
<evidence type="ECO:0000259" key="1">
    <source>
        <dbReference type="Pfam" id="PF13302"/>
    </source>
</evidence>
<organism evidence="2 3">
    <name type="scientific">Corallococcus exercitus</name>
    <dbReference type="NCBI Taxonomy" id="2316736"/>
    <lineage>
        <taxon>Bacteria</taxon>
        <taxon>Pseudomonadati</taxon>
        <taxon>Myxococcota</taxon>
        <taxon>Myxococcia</taxon>
        <taxon>Myxococcales</taxon>
        <taxon>Cystobacterineae</taxon>
        <taxon>Myxococcaceae</taxon>
        <taxon>Corallococcus</taxon>
    </lineage>
</organism>
<dbReference type="PANTHER" id="PTHR43792">
    <property type="entry name" value="GNAT FAMILY, PUTATIVE (AFU_ORTHOLOGUE AFUA_3G00765)-RELATED-RELATED"/>
    <property type="match status" value="1"/>
</dbReference>
<name>A0A7Y4NEP1_9BACT</name>
<reference evidence="2 3" key="1">
    <citation type="submission" date="2020-05" db="EMBL/GenBank/DDBJ databases">
        <authorList>
            <person name="Whitworth D."/>
        </authorList>
    </citation>
    <scope>NUCLEOTIDE SEQUENCE [LARGE SCALE GENOMIC DNA]</scope>
    <source>
        <strain evidence="2 3">CA046A</strain>
    </source>
</reference>
<proteinExistence type="predicted"/>
<evidence type="ECO:0000313" key="3">
    <source>
        <dbReference type="Proteomes" id="UP000528460"/>
    </source>
</evidence>
<gene>
    <name evidence="2" type="ORF">HNS30_13725</name>
</gene>
<dbReference type="Proteomes" id="UP000528460">
    <property type="component" value="Unassembled WGS sequence"/>
</dbReference>
<dbReference type="PANTHER" id="PTHR43792:SF16">
    <property type="entry name" value="N-ACETYLTRANSFERASE DOMAIN-CONTAINING PROTEIN"/>
    <property type="match status" value="1"/>
</dbReference>
<dbReference type="SUPFAM" id="SSF55729">
    <property type="entry name" value="Acyl-CoA N-acyltransferases (Nat)"/>
    <property type="match status" value="1"/>
</dbReference>
<evidence type="ECO:0000313" key="2">
    <source>
        <dbReference type="EMBL" id="NOK10090.1"/>
    </source>
</evidence>
<feature type="domain" description="N-acetyltransferase" evidence="1">
    <location>
        <begin position="15"/>
        <end position="151"/>
    </location>
</feature>
<dbReference type="GO" id="GO:0016747">
    <property type="term" value="F:acyltransferase activity, transferring groups other than amino-acyl groups"/>
    <property type="evidence" value="ECO:0007669"/>
    <property type="project" value="InterPro"/>
</dbReference>
<sequence length="185" mass="20855">MYTPPTLGPTLETPRLILKPPTLQDLDGFVAMMADEETARYIGGLQPRSNVWRAVCTMAGSWALQGFSMFSMFEKSTGKWVGRLGPWMPADWPGTEVGWGLSRDAWGKGYATEGAAATIDWAFEHLGWTEVIHSISPPNEPSKQVARRLGSRFLRMGMLPAPYNDHEVEIWGQSREEWRTRKRQA</sequence>
<dbReference type="Gene3D" id="3.40.630.30">
    <property type="match status" value="1"/>
</dbReference>
<keyword evidence="2" id="KW-0808">Transferase</keyword>
<dbReference type="EMBL" id="JABFJW010000088">
    <property type="protein sequence ID" value="NOK10090.1"/>
    <property type="molecule type" value="Genomic_DNA"/>
</dbReference>
<dbReference type="InterPro" id="IPR051531">
    <property type="entry name" value="N-acetyltransferase"/>
</dbReference>
<dbReference type="InterPro" id="IPR000182">
    <property type="entry name" value="GNAT_dom"/>
</dbReference>
<dbReference type="Pfam" id="PF13302">
    <property type="entry name" value="Acetyltransf_3"/>
    <property type="match status" value="1"/>
</dbReference>
<dbReference type="AlphaFoldDB" id="A0A7Y4NEP1"/>